<evidence type="ECO:0000313" key="3">
    <source>
        <dbReference type="Proteomes" id="UP000245124"/>
    </source>
</evidence>
<name>A0A2R5G518_NOSCO</name>
<protein>
    <recommendedName>
        <fullName evidence="1">DUF4365 domain-containing protein</fullName>
    </recommendedName>
</protein>
<accession>A0A2R5G518</accession>
<keyword evidence="3" id="KW-1185">Reference proteome</keyword>
<feature type="domain" description="DUF4365" evidence="1">
    <location>
        <begin position="21"/>
        <end position="170"/>
    </location>
</feature>
<dbReference type="Proteomes" id="UP000245124">
    <property type="component" value="Unassembled WGS sequence"/>
</dbReference>
<comment type="caution">
    <text evidence="2">The sequence shown here is derived from an EMBL/GenBank/DDBJ whole genome shotgun (WGS) entry which is preliminary data.</text>
</comment>
<organism evidence="2 3">
    <name type="scientific">Nostoc commune NIES-4072</name>
    <dbReference type="NCBI Taxonomy" id="2005467"/>
    <lineage>
        <taxon>Bacteria</taxon>
        <taxon>Bacillati</taxon>
        <taxon>Cyanobacteriota</taxon>
        <taxon>Cyanophyceae</taxon>
        <taxon>Nostocales</taxon>
        <taxon>Nostocaceae</taxon>
        <taxon>Nostoc</taxon>
    </lineage>
</organism>
<sequence length="178" mass="20144">MQPGRIYHGPQLLVDINQQKEQFSNAYLQAITSVAGYSLYKPAVDDDSVDWGIAATGLMGRIRAPRLELQLKSTSRDVLNDNAIRYSLKLKNYNDLRMVDFAVPRILIVVLLPDNLSEWVQQSEEELCMRYCGYWLSLFVMPETRNTSTVTVTMPRNNQFTVAALQSIMQGIGQGVQP</sequence>
<dbReference type="Pfam" id="PF14280">
    <property type="entry name" value="DUF4365"/>
    <property type="match status" value="1"/>
</dbReference>
<proteinExistence type="predicted"/>
<evidence type="ECO:0000313" key="2">
    <source>
        <dbReference type="EMBL" id="GBG23553.1"/>
    </source>
</evidence>
<dbReference type="AlphaFoldDB" id="A0A2R5G518"/>
<reference evidence="2 3" key="1">
    <citation type="submission" date="2017-06" db="EMBL/GenBank/DDBJ databases">
        <title>Genome sequencing of cyanobaciteial culture collection at National Institute for Environmental Studies (NIES).</title>
        <authorList>
            <person name="Hirose Y."/>
            <person name="Shimura Y."/>
            <person name="Fujisawa T."/>
            <person name="Nakamura Y."/>
            <person name="Kawachi M."/>
        </authorList>
    </citation>
    <scope>NUCLEOTIDE SEQUENCE [LARGE SCALE GENOMIC DNA]</scope>
    <source>
        <strain evidence="2 3">NIES-4072</strain>
    </source>
</reference>
<dbReference type="RefSeq" id="WP_244919579.1">
    <property type="nucleotide sequence ID" value="NZ_BDUD01000005.1"/>
</dbReference>
<gene>
    <name evidence="2" type="ORF">NIES4072_72650</name>
</gene>
<dbReference type="EMBL" id="BDUD01000005">
    <property type="protein sequence ID" value="GBG23553.1"/>
    <property type="molecule type" value="Genomic_DNA"/>
</dbReference>
<dbReference type="InterPro" id="IPR025375">
    <property type="entry name" value="DUF4365"/>
</dbReference>
<evidence type="ECO:0000259" key="1">
    <source>
        <dbReference type="Pfam" id="PF14280"/>
    </source>
</evidence>